<feature type="compositionally biased region" description="Low complexity" evidence="10">
    <location>
        <begin position="25"/>
        <end position="53"/>
    </location>
</feature>
<evidence type="ECO:0000256" key="6">
    <source>
        <dbReference type="ARBA" id="ARBA00023004"/>
    </source>
</evidence>
<comment type="caution">
    <text evidence="12">The sequence shown here is derived from an EMBL/GenBank/DDBJ whole genome shotgun (WGS) entry which is preliminary data.</text>
</comment>
<dbReference type="Proteomes" id="UP000007148">
    <property type="component" value="Unassembled WGS sequence"/>
</dbReference>
<keyword evidence="4 9" id="KW-0963">Cytoplasm</keyword>
<accession>G4TF74</accession>
<comment type="subcellular location">
    <subcellularLocation>
        <location evidence="9">Cytoplasm</location>
    </subcellularLocation>
    <subcellularLocation>
        <location evidence="9">Mitochondrion intermembrane space</location>
    </subcellularLocation>
</comment>
<dbReference type="GO" id="GO:0005758">
    <property type="term" value="C:mitochondrial intermembrane space"/>
    <property type="evidence" value="ECO:0007669"/>
    <property type="project" value="UniProtKB-SubCell"/>
</dbReference>
<evidence type="ECO:0000256" key="10">
    <source>
        <dbReference type="SAM" id="MobiDB-lite"/>
    </source>
</evidence>
<keyword evidence="5 9" id="KW-0479">Metal-binding</keyword>
<evidence type="ECO:0000313" key="12">
    <source>
        <dbReference type="EMBL" id="CCA69978.1"/>
    </source>
</evidence>
<protein>
    <recommendedName>
        <fullName evidence="11">Anamorsin C-terminal domain-containing protein</fullName>
    </recommendedName>
</protein>
<keyword evidence="6 9" id="KW-0408">Iron</keyword>
<evidence type="ECO:0000256" key="2">
    <source>
        <dbReference type="ARBA" id="ARBA00008169"/>
    </source>
</evidence>
<comment type="caution">
    <text evidence="9">Lacks conserved residue(s) required for the propagation of feature annotation.</text>
</comment>
<organism evidence="12 13">
    <name type="scientific">Serendipita indica (strain DSM 11827)</name>
    <name type="common">Root endophyte fungus</name>
    <name type="synonym">Piriformospora indica</name>
    <dbReference type="NCBI Taxonomy" id="1109443"/>
    <lineage>
        <taxon>Eukaryota</taxon>
        <taxon>Fungi</taxon>
        <taxon>Dikarya</taxon>
        <taxon>Basidiomycota</taxon>
        <taxon>Agaricomycotina</taxon>
        <taxon>Agaricomycetes</taxon>
        <taxon>Sebacinales</taxon>
        <taxon>Serendipitaceae</taxon>
        <taxon>Serendipita</taxon>
    </lineage>
</organism>
<feature type="binding site" evidence="9">
    <location>
        <position position="118"/>
    </location>
    <ligand>
        <name>[2Fe-2S] cluster</name>
        <dbReference type="ChEBI" id="CHEBI:190135"/>
    </ligand>
</feature>
<feature type="short sequence motif" description="Cx2C motif 2" evidence="9">
    <location>
        <begin position="220"/>
        <end position="223"/>
    </location>
</feature>
<dbReference type="GO" id="GO:0051537">
    <property type="term" value="F:2 iron, 2 sulfur cluster binding"/>
    <property type="evidence" value="ECO:0007669"/>
    <property type="project" value="UniProtKB-UniRule"/>
</dbReference>
<dbReference type="InParanoid" id="G4TF74"/>
<dbReference type="GO" id="GO:0046872">
    <property type="term" value="F:metal ion binding"/>
    <property type="evidence" value="ECO:0007669"/>
    <property type="project" value="UniProtKB-KW"/>
</dbReference>
<evidence type="ECO:0000256" key="9">
    <source>
        <dbReference type="HAMAP-Rule" id="MF_03115"/>
    </source>
</evidence>
<feature type="binding site" evidence="9">
    <location>
        <position position="220"/>
    </location>
    <ligand>
        <name>[4Fe-4S] cluster</name>
        <dbReference type="ChEBI" id="CHEBI:49883"/>
    </ligand>
</feature>
<comment type="domain">
    <text evidence="9">The N-terminal domain has structural similarity with S-adenosyl-L-methionine-dependent methyltransferases, but does not bind S-adenosyl-L-methionine. It is required for correct assembly of the 2 Fe-S clusters.</text>
</comment>
<dbReference type="PANTHER" id="PTHR13273:SF14">
    <property type="entry name" value="ANAMORSIN"/>
    <property type="match status" value="1"/>
</dbReference>
<comment type="domain">
    <text evidence="9">The C-terminal domain binds 2 Fe-S clusters but is otherwise mostly in an intrinsically disordered conformation.</text>
</comment>
<feature type="binding site" evidence="9">
    <location>
        <position position="143"/>
    </location>
    <ligand>
        <name>[2Fe-2S] cluster</name>
        <dbReference type="ChEBI" id="CHEBI:190135"/>
    </ligand>
</feature>
<comment type="cofactor">
    <cofactor evidence="1 9">
        <name>[4Fe-4S] cluster</name>
        <dbReference type="ChEBI" id="CHEBI:49883"/>
    </cofactor>
</comment>
<comment type="cofactor">
    <cofactor evidence="9">
        <name>[2Fe-2S] cluster</name>
        <dbReference type="ChEBI" id="CHEBI:190135"/>
    </cofactor>
</comment>
<evidence type="ECO:0000313" key="13">
    <source>
        <dbReference type="Proteomes" id="UP000007148"/>
    </source>
</evidence>
<dbReference type="GO" id="GO:0009055">
    <property type="term" value="F:electron transfer activity"/>
    <property type="evidence" value="ECO:0007669"/>
    <property type="project" value="UniProtKB-UniRule"/>
</dbReference>
<feature type="binding site" evidence="9">
    <location>
        <position position="212"/>
    </location>
    <ligand>
        <name>[4Fe-4S] cluster</name>
        <dbReference type="ChEBI" id="CHEBI:49883"/>
    </ligand>
</feature>
<evidence type="ECO:0000259" key="11">
    <source>
        <dbReference type="Pfam" id="PF05093"/>
    </source>
</evidence>
<evidence type="ECO:0000256" key="3">
    <source>
        <dbReference type="ARBA" id="ARBA00022485"/>
    </source>
</evidence>
<feature type="region of interest" description="Fe-S binding site B" evidence="9">
    <location>
        <begin position="209"/>
        <end position="223"/>
    </location>
</feature>
<comment type="domain">
    <text evidence="9">The twin Cx2C motifs are involved in the recognition by the mitochondrial MIA40-ERV1 disulfide relay system. The formation of 2 disulfide bonds in the Cx2C motifs through dithiol/disulfide exchange reactions effectively traps the protein in the mitochondrial intermembrane space.</text>
</comment>
<keyword evidence="9" id="KW-0001">2Fe-2S</keyword>
<gene>
    <name evidence="12" type="ORF">PIIN_03918</name>
</gene>
<evidence type="ECO:0000256" key="5">
    <source>
        <dbReference type="ARBA" id="ARBA00022723"/>
    </source>
</evidence>
<name>G4TF74_SERID</name>
<sequence>MSATSSSDSSSPSTPENKVYDLGGSSSSNSNTDLATASSSNSTSTVDITSTTLKPASVALPRRNNAGSKSAKRALWAFTSAPQVSEDQSTTSTELVGGRTIDPTTLLEPSDLAKPLKCAPVDIEELRQVAAPRRKKACKGCTCGLAELEKEEMMRERGLVVDAVTGDVVSSTEQGESVVLSAEEKEKLRLEAAVRAANKITPEVGKSSCGSCYLGDAFRCATCPYLGLPAFKPGEKVELPSAIVKA</sequence>
<dbReference type="FunCoup" id="G4TF74">
    <property type="interactions" value="330"/>
</dbReference>
<feature type="binding site" evidence="9">
    <location>
        <position position="209"/>
    </location>
    <ligand>
        <name>[4Fe-4S] cluster</name>
        <dbReference type="ChEBI" id="CHEBI:49883"/>
    </ligand>
</feature>
<dbReference type="Pfam" id="PF05093">
    <property type="entry name" value="CIAPIN1"/>
    <property type="match status" value="1"/>
</dbReference>
<dbReference type="GO" id="GO:0016226">
    <property type="term" value="P:iron-sulfur cluster assembly"/>
    <property type="evidence" value="ECO:0007669"/>
    <property type="project" value="UniProtKB-UniRule"/>
</dbReference>
<keyword evidence="3 9" id="KW-0004">4Fe-4S</keyword>
<feature type="binding site" evidence="9">
    <location>
        <position position="138"/>
    </location>
    <ligand>
        <name>[2Fe-2S] cluster</name>
        <dbReference type="ChEBI" id="CHEBI:190135"/>
    </ligand>
</feature>
<dbReference type="HAMAP" id="MF_03115">
    <property type="entry name" value="Anamorsin"/>
    <property type="match status" value="1"/>
</dbReference>
<dbReference type="OrthoDB" id="311633at2759"/>
<evidence type="ECO:0000256" key="1">
    <source>
        <dbReference type="ARBA" id="ARBA00001966"/>
    </source>
</evidence>
<evidence type="ECO:0000256" key="8">
    <source>
        <dbReference type="ARBA" id="ARBA00023128"/>
    </source>
</evidence>
<dbReference type="GO" id="GO:0051539">
    <property type="term" value="F:4 iron, 4 sulfur cluster binding"/>
    <property type="evidence" value="ECO:0007669"/>
    <property type="project" value="UniProtKB-KW"/>
</dbReference>
<dbReference type="EMBL" id="CAFZ01000068">
    <property type="protein sequence ID" value="CCA69978.1"/>
    <property type="molecule type" value="Genomic_DNA"/>
</dbReference>
<feature type="domain" description="Anamorsin C-terminal" evidence="11">
    <location>
        <begin position="129"/>
        <end position="239"/>
    </location>
</feature>
<feature type="short sequence motif" description="Cx2C motif 1" evidence="9">
    <location>
        <begin position="209"/>
        <end position="212"/>
    </location>
</feature>
<dbReference type="InterPro" id="IPR007785">
    <property type="entry name" value="Anamorsin"/>
</dbReference>
<feature type="binding site" evidence="9">
    <location>
        <position position="223"/>
    </location>
    <ligand>
        <name>[4Fe-4S] cluster</name>
        <dbReference type="ChEBI" id="CHEBI:49883"/>
    </ligand>
</feature>
<dbReference type="InterPro" id="IPR046408">
    <property type="entry name" value="CIAPIN1"/>
</dbReference>
<feature type="region of interest" description="Disordered" evidence="10">
    <location>
        <begin position="1"/>
        <end position="69"/>
    </location>
</feature>
<comment type="similarity">
    <text evidence="2 9">Belongs to the anamorsin family.</text>
</comment>
<feature type="compositionally biased region" description="Low complexity" evidence="10">
    <location>
        <begin position="1"/>
        <end position="15"/>
    </location>
</feature>
<keyword evidence="8 9" id="KW-0496">Mitochondrion</keyword>
<evidence type="ECO:0000256" key="4">
    <source>
        <dbReference type="ARBA" id="ARBA00022490"/>
    </source>
</evidence>
<reference evidence="12 13" key="1">
    <citation type="journal article" date="2011" name="PLoS Pathog.">
        <title>Endophytic Life Strategies Decoded by Genome and Transcriptome Analyses of the Mutualistic Root Symbiont Piriformospora indica.</title>
        <authorList>
            <person name="Zuccaro A."/>
            <person name="Lahrmann U."/>
            <person name="Guldener U."/>
            <person name="Langen G."/>
            <person name="Pfiffi S."/>
            <person name="Biedenkopf D."/>
            <person name="Wong P."/>
            <person name="Samans B."/>
            <person name="Grimm C."/>
            <person name="Basiewicz M."/>
            <person name="Murat C."/>
            <person name="Martin F."/>
            <person name="Kogel K.H."/>
        </authorList>
    </citation>
    <scope>NUCLEOTIDE SEQUENCE [LARGE SCALE GENOMIC DNA]</scope>
    <source>
        <strain evidence="12 13">DSM 11827</strain>
    </source>
</reference>
<proteinExistence type="inferred from homology"/>
<dbReference type="PANTHER" id="PTHR13273">
    <property type="entry name" value="ANAMORSIN"/>
    <property type="match status" value="1"/>
</dbReference>
<evidence type="ECO:0000256" key="7">
    <source>
        <dbReference type="ARBA" id="ARBA00023014"/>
    </source>
</evidence>
<keyword evidence="7 9" id="KW-0411">Iron-sulfur</keyword>
<dbReference type="HOGENOM" id="CLU_098740_0_0_1"/>
<dbReference type="AlphaFoldDB" id="G4TF74"/>
<feature type="binding site" evidence="9">
    <location>
        <position position="141"/>
    </location>
    <ligand>
        <name>[2Fe-2S] cluster</name>
        <dbReference type="ChEBI" id="CHEBI:190135"/>
    </ligand>
</feature>
<keyword evidence="13" id="KW-1185">Reference proteome</keyword>
<dbReference type="STRING" id="1109443.G4TF74"/>